<evidence type="ECO:0000313" key="3">
    <source>
        <dbReference type="Proteomes" id="UP000828390"/>
    </source>
</evidence>
<evidence type="ECO:0000256" key="1">
    <source>
        <dbReference type="SAM" id="Coils"/>
    </source>
</evidence>
<name>A0A9D4HVN8_DREPO</name>
<dbReference type="Gene3D" id="3.30.70.1820">
    <property type="entry name" value="L1 transposable element, RRM domain"/>
    <property type="match status" value="1"/>
</dbReference>
<sequence>MAEYNLHQTSTRVNKPQLKTITITEPCRGGYRKYCPKDSPNPSCTIDLASRNRNRPNKSSVRRAVGFQAKKSYSSYPQTVFSVLLEERVESADVGAAQSAEKVAMLEKQREELRDDVAYLKSQSMRYNLVFTNIKEDNSSGNETAEVTETKLRIHLQETVKITKDIADTIHRSPGQPVSGKIRNIVAKFTHFKDREMMRRQWKHLSGTGYQMFEQFSPEVLEKRRK</sequence>
<organism evidence="2 3">
    <name type="scientific">Dreissena polymorpha</name>
    <name type="common">Zebra mussel</name>
    <name type="synonym">Mytilus polymorpha</name>
    <dbReference type="NCBI Taxonomy" id="45954"/>
    <lineage>
        <taxon>Eukaryota</taxon>
        <taxon>Metazoa</taxon>
        <taxon>Spiralia</taxon>
        <taxon>Lophotrochozoa</taxon>
        <taxon>Mollusca</taxon>
        <taxon>Bivalvia</taxon>
        <taxon>Autobranchia</taxon>
        <taxon>Heteroconchia</taxon>
        <taxon>Euheterodonta</taxon>
        <taxon>Imparidentia</taxon>
        <taxon>Neoheterodontei</taxon>
        <taxon>Myida</taxon>
        <taxon>Dreissenoidea</taxon>
        <taxon>Dreissenidae</taxon>
        <taxon>Dreissena</taxon>
    </lineage>
</organism>
<protein>
    <submittedName>
        <fullName evidence="2">Uncharacterized protein</fullName>
    </submittedName>
</protein>
<feature type="coiled-coil region" evidence="1">
    <location>
        <begin position="96"/>
        <end position="123"/>
    </location>
</feature>
<dbReference type="Proteomes" id="UP000828390">
    <property type="component" value="Unassembled WGS sequence"/>
</dbReference>
<keyword evidence="3" id="KW-1185">Reference proteome</keyword>
<accession>A0A9D4HVN8</accession>
<reference evidence="2" key="1">
    <citation type="journal article" date="2019" name="bioRxiv">
        <title>The Genome of the Zebra Mussel, Dreissena polymorpha: A Resource for Invasive Species Research.</title>
        <authorList>
            <person name="McCartney M.A."/>
            <person name="Auch B."/>
            <person name="Kono T."/>
            <person name="Mallez S."/>
            <person name="Zhang Y."/>
            <person name="Obille A."/>
            <person name="Becker A."/>
            <person name="Abrahante J.E."/>
            <person name="Garbe J."/>
            <person name="Badalamenti J.P."/>
            <person name="Herman A."/>
            <person name="Mangelson H."/>
            <person name="Liachko I."/>
            <person name="Sullivan S."/>
            <person name="Sone E.D."/>
            <person name="Koren S."/>
            <person name="Silverstein K.A.T."/>
            <person name="Beckman K.B."/>
            <person name="Gohl D.M."/>
        </authorList>
    </citation>
    <scope>NUCLEOTIDE SEQUENCE</scope>
    <source>
        <strain evidence="2">Duluth1</strain>
        <tissue evidence="2">Whole animal</tissue>
    </source>
</reference>
<comment type="caution">
    <text evidence="2">The sequence shown here is derived from an EMBL/GenBank/DDBJ whole genome shotgun (WGS) entry which is preliminary data.</text>
</comment>
<dbReference type="AlphaFoldDB" id="A0A9D4HVN8"/>
<keyword evidence="1" id="KW-0175">Coiled coil</keyword>
<reference evidence="2" key="2">
    <citation type="submission" date="2020-11" db="EMBL/GenBank/DDBJ databases">
        <authorList>
            <person name="McCartney M.A."/>
            <person name="Auch B."/>
            <person name="Kono T."/>
            <person name="Mallez S."/>
            <person name="Becker A."/>
            <person name="Gohl D.M."/>
            <person name="Silverstein K.A.T."/>
            <person name="Koren S."/>
            <person name="Bechman K.B."/>
            <person name="Herman A."/>
            <person name="Abrahante J.E."/>
            <person name="Garbe J."/>
        </authorList>
    </citation>
    <scope>NUCLEOTIDE SEQUENCE</scope>
    <source>
        <strain evidence="2">Duluth1</strain>
        <tissue evidence="2">Whole animal</tissue>
    </source>
</reference>
<dbReference type="EMBL" id="JAIWYP010000011">
    <property type="protein sequence ID" value="KAH3734647.1"/>
    <property type="molecule type" value="Genomic_DNA"/>
</dbReference>
<gene>
    <name evidence="2" type="ORF">DPMN_041087</name>
</gene>
<evidence type="ECO:0000313" key="2">
    <source>
        <dbReference type="EMBL" id="KAH3734647.1"/>
    </source>
</evidence>
<proteinExistence type="predicted"/>